<organism evidence="1 2">
    <name type="scientific">Raoultella planticola</name>
    <name type="common">Klebsiella planticola</name>
    <dbReference type="NCBI Taxonomy" id="575"/>
    <lineage>
        <taxon>Bacteria</taxon>
        <taxon>Pseudomonadati</taxon>
        <taxon>Pseudomonadota</taxon>
        <taxon>Gammaproteobacteria</taxon>
        <taxon>Enterobacterales</taxon>
        <taxon>Enterobacteriaceae</taxon>
        <taxon>Klebsiella/Raoultella group</taxon>
        <taxon>Raoultella</taxon>
    </lineage>
</organism>
<dbReference type="Proteomes" id="UP000345637">
    <property type="component" value="Unassembled WGS sequence"/>
</dbReference>
<reference evidence="1 2" key="1">
    <citation type="submission" date="2019-03" db="EMBL/GenBank/DDBJ databases">
        <authorList>
            <consortium name="Pathogen Informatics"/>
        </authorList>
    </citation>
    <scope>NUCLEOTIDE SEQUENCE [LARGE SCALE GENOMIC DNA]</scope>
    <source>
        <strain evidence="1 2">NCTC12998</strain>
    </source>
</reference>
<protein>
    <submittedName>
        <fullName evidence="1">Selenium-dependent molybdenum hydroxylase system protein, YqeB family</fullName>
    </submittedName>
</protein>
<proteinExistence type="predicted"/>
<accession>A0A485D070</accession>
<gene>
    <name evidence="1" type="ORF">NCTC12998_06911</name>
</gene>
<sequence>MRGLLNDGLVVNSGFKIGDIDPRGADADYTSVSDKARAIGGGVLEALMTLMHRGVKAKEAVLTVA</sequence>
<dbReference type="EMBL" id="CAADJE010000037">
    <property type="protein sequence ID" value="VFS90097.1"/>
    <property type="molecule type" value="Genomic_DNA"/>
</dbReference>
<evidence type="ECO:0000313" key="1">
    <source>
        <dbReference type="EMBL" id="VFS90097.1"/>
    </source>
</evidence>
<dbReference type="AlphaFoldDB" id="A0A485D070"/>
<name>A0A485D070_RAOPL</name>
<evidence type="ECO:0000313" key="2">
    <source>
        <dbReference type="Proteomes" id="UP000345637"/>
    </source>
</evidence>